<gene>
    <name evidence="3" type="ORF">E0486_08600</name>
</gene>
<dbReference type="OrthoDB" id="5166556at2"/>
<name>A0A4R4E5B9_9BACT</name>
<feature type="chain" id="PRO_5020472570" evidence="1">
    <location>
        <begin position="19"/>
        <end position="367"/>
    </location>
</feature>
<protein>
    <submittedName>
        <fullName evidence="3">Transglutaminase domain-containing protein</fullName>
    </submittedName>
</protein>
<organism evidence="3 4">
    <name type="scientific">Flaviaesturariibacter aridisoli</name>
    <dbReference type="NCBI Taxonomy" id="2545761"/>
    <lineage>
        <taxon>Bacteria</taxon>
        <taxon>Pseudomonadati</taxon>
        <taxon>Bacteroidota</taxon>
        <taxon>Chitinophagia</taxon>
        <taxon>Chitinophagales</taxon>
        <taxon>Chitinophagaceae</taxon>
        <taxon>Flaviaestuariibacter</taxon>
    </lineage>
</organism>
<sequence length="367" mass="40797">MKRLLTLLLAGASLLASAQTTYKGLPVLEAAGKTADYRVDARWRKGTWGFAPEAVPDVLELPVFGRTVQFGFYTGKDSLLFPLSAGTVRRFYVHTTDNKYALTEVRGFDFQPLSVTAAPSRRDTFWYEQGTANPFLEQLRSTYALNDLVRNVGSDSARALRILKWTHDQWSHNGSNEPSKPDALTILREARGGKHFRCVEYGIVAASALNAVGLPARVLALKTKDVETTASGAGHVLLEVYLSDLKKWVLMDGQWDAMPVLNGVPLNAVEFQQAIARNYDALQVRSLSGTDKEAYTSWIFPYLYYFDVKFDNREGTGRKLATQGGKPSLMLVPEGAKEPTVFQKEWPINNVVYTHSAADFYAAPVMK</sequence>
<dbReference type="Gene3D" id="3.10.620.30">
    <property type="match status" value="1"/>
</dbReference>
<dbReference type="RefSeq" id="WP_131851751.1">
    <property type="nucleotide sequence ID" value="NZ_SKFH01000010.1"/>
</dbReference>
<proteinExistence type="predicted"/>
<dbReference type="AlphaFoldDB" id="A0A4R4E5B9"/>
<dbReference type="InterPro" id="IPR038765">
    <property type="entry name" value="Papain-like_cys_pep_sf"/>
</dbReference>
<evidence type="ECO:0000259" key="2">
    <source>
        <dbReference type="Pfam" id="PF01841"/>
    </source>
</evidence>
<reference evidence="3 4" key="1">
    <citation type="submission" date="2019-03" db="EMBL/GenBank/DDBJ databases">
        <authorList>
            <person name="Kim M.K.M."/>
        </authorList>
    </citation>
    <scope>NUCLEOTIDE SEQUENCE [LARGE SCALE GENOMIC DNA]</scope>
    <source>
        <strain evidence="3 4">17J68-15</strain>
    </source>
</reference>
<comment type="caution">
    <text evidence="3">The sequence shown here is derived from an EMBL/GenBank/DDBJ whole genome shotgun (WGS) entry which is preliminary data.</text>
</comment>
<dbReference type="SUPFAM" id="SSF54001">
    <property type="entry name" value="Cysteine proteinases"/>
    <property type="match status" value="1"/>
</dbReference>
<feature type="signal peptide" evidence="1">
    <location>
        <begin position="1"/>
        <end position="18"/>
    </location>
</feature>
<keyword evidence="4" id="KW-1185">Reference proteome</keyword>
<dbReference type="Proteomes" id="UP000295164">
    <property type="component" value="Unassembled WGS sequence"/>
</dbReference>
<dbReference type="Pfam" id="PF01841">
    <property type="entry name" value="Transglut_core"/>
    <property type="match status" value="1"/>
</dbReference>
<accession>A0A4R4E5B9</accession>
<dbReference type="InterPro" id="IPR002931">
    <property type="entry name" value="Transglutaminase-like"/>
</dbReference>
<keyword evidence="1" id="KW-0732">Signal</keyword>
<evidence type="ECO:0000313" key="3">
    <source>
        <dbReference type="EMBL" id="TCZ72828.1"/>
    </source>
</evidence>
<dbReference type="EMBL" id="SKFH01000010">
    <property type="protein sequence ID" value="TCZ72828.1"/>
    <property type="molecule type" value="Genomic_DNA"/>
</dbReference>
<feature type="domain" description="Transglutaminase-like" evidence="2">
    <location>
        <begin position="147"/>
        <end position="252"/>
    </location>
</feature>
<evidence type="ECO:0000256" key="1">
    <source>
        <dbReference type="SAM" id="SignalP"/>
    </source>
</evidence>
<evidence type="ECO:0000313" key="4">
    <source>
        <dbReference type="Proteomes" id="UP000295164"/>
    </source>
</evidence>